<reference evidence="2" key="1">
    <citation type="submission" date="2018-05" db="EMBL/GenBank/DDBJ databases">
        <title>Whole genome of Theropithecus gelada.</title>
        <authorList>
            <person name="Chiou K.L."/>
            <person name="Snyder-Mackler N."/>
        </authorList>
    </citation>
    <scope>NUCLEOTIDE SEQUENCE [LARGE SCALE GENOMIC DNA]</scope>
</reference>
<organism evidence="2 3">
    <name type="scientific">Theropithecus gelada</name>
    <name type="common">Gelada baboon</name>
    <dbReference type="NCBI Taxonomy" id="9565"/>
    <lineage>
        <taxon>Eukaryota</taxon>
        <taxon>Metazoa</taxon>
        <taxon>Chordata</taxon>
        <taxon>Craniata</taxon>
        <taxon>Vertebrata</taxon>
        <taxon>Euteleostomi</taxon>
        <taxon>Mammalia</taxon>
        <taxon>Eutheria</taxon>
        <taxon>Euarchontoglires</taxon>
        <taxon>Primates</taxon>
        <taxon>Haplorrhini</taxon>
        <taxon>Catarrhini</taxon>
        <taxon>Cercopithecidae</taxon>
        <taxon>Cercopithecinae</taxon>
        <taxon>Theropithecus</taxon>
    </lineage>
</organism>
<evidence type="ECO:0000313" key="3">
    <source>
        <dbReference type="Proteomes" id="UP000694411"/>
    </source>
</evidence>
<dbReference type="Ensembl" id="ENSTGET00000027470.1">
    <property type="protein sequence ID" value="ENSTGEP00000023016.1"/>
    <property type="gene ID" value="ENSTGEG00000018638.1"/>
</dbReference>
<dbReference type="AlphaFoldDB" id="A0A8D2FI94"/>
<feature type="compositionally biased region" description="Polar residues" evidence="1">
    <location>
        <begin position="48"/>
        <end position="57"/>
    </location>
</feature>
<name>A0A8D2FI94_THEGE</name>
<dbReference type="Proteomes" id="UP000694411">
    <property type="component" value="Chromosome 14"/>
</dbReference>
<protein>
    <submittedName>
        <fullName evidence="2">Uncharacterized protein</fullName>
    </submittedName>
</protein>
<reference evidence="2" key="2">
    <citation type="submission" date="2025-08" db="UniProtKB">
        <authorList>
            <consortium name="Ensembl"/>
        </authorList>
    </citation>
    <scope>IDENTIFICATION</scope>
</reference>
<keyword evidence="3" id="KW-1185">Reference proteome</keyword>
<accession>A0A8D2FI94</accession>
<evidence type="ECO:0000313" key="2">
    <source>
        <dbReference type="Ensembl" id="ENSTGEP00000023016.1"/>
    </source>
</evidence>
<feature type="region of interest" description="Disordered" evidence="1">
    <location>
        <begin position="24"/>
        <end position="74"/>
    </location>
</feature>
<reference evidence="2" key="3">
    <citation type="submission" date="2025-09" db="UniProtKB">
        <authorList>
            <consortium name="Ensembl"/>
        </authorList>
    </citation>
    <scope>IDENTIFICATION</scope>
</reference>
<sequence length="120" mass="12631">MFSTKIEIALSKQGQLITIVSGGRVGQGTSRAREEGQAARPFPCSPEVASQSQTSQLPAPALHPSGTKGLSQPRWRMVSGSARAVSSSKRLAVESVGVGPRDGWKLCEVQSLLQFGRGAL</sequence>
<proteinExistence type="predicted"/>
<evidence type="ECO:0000256" key="1">
    <source>
        <dbReference type="SAM" id="MobiDB-lite"/>
    </source>
</evidence>